<reference evidence="2" key="1">
    <citation type="journal article" date="2013" name="Genome Announc.">
        <title>Genome sequence of the food spoilage yeast Zygosaccharomyces bailii CLIB 213(T).</title>
        <authorList>
            <person name="Galeote V."/>
            <person name="Bigey F."/>
            <person name="Devillers H."/>
            <person name="Neuveglise C."/>
            <person name="Dequin S."/>
        </authorList>
    </citation>
    <scope>NUCLEOTIDE SEQUENCE [LARGE SCALE GENOMIC DNA]</scope>
    <source>
        <strain evidence="2">CLIB 213 / ATCC 58445 / CBS 680 / CCRC 21525 / NBRC 1098 / NCYC 1416 / NRRL Y-2227</strain>
    </source>
</reference>
<sequence>MELGEAVQLIVNSNAETPELELRGWLDHLYFKIPQQGLSSSQLQQLINFICESPVLSTPTKLYIVDNFLLPNDYVKIEVIREVMRHLGTANAVSPYKLEVPLNVQNALCKWIVNIFFLLLPLVDKRTMSKEDSVWIHLWQYDYLQKWLTYILVWSTTSAKDIRPWKIELLRRVGCKPGYTDAQACATLILKRYESLIGASSLISSALSDLNCNGRKLRTLQEFQMDANFKAKLKNVLTKNPTFTDDVIDGLITSQLATLHFTREALPPRYHPKVPTGKVSLFEIRTLDQLAWNWDRIVASKDVEQIVEDGRDYIPLIFMFSLNSSDQSWDLIYDWLIIRVKNCLKGTNKTPGLRYLNTVIKVCQVHSHLTIKLFEGVLTYDNFKINPSIFLYIFTSLAPLLVVQPGSIKGLHKHILQLLTSCYLDDYDKRTVNAVGKMCNALLLVINYWFEENRDDLTSLGLDLIGDLQVLLIPNLHYNLENRFDTIAVMLLLRTIPKIKYQEEVHLKRLMLPCELMNRLIVYDDPLLLDSCCYYLINTKDFLTKKDPSNTYVHNQNCLIMDLTNYLWRNKILQSKKFLNMPTEFVRNVLDNLFLPNASYNHKFTFSVTGIPSLSYLFSTKLTELEARFHTKTHYNYLINEDGFRNFLKNNKDFDFQWLTDIKNVTDLKLVILREIYVSSPFKNISLFLFTYLKSLSHYMHE</sequence>
<keyword evidence="2" id="KW-1185">Reference proteome</keyword>
<dbReference type="OrthoDB" id="6347512at2759"/>
<dbReference type="EMBL" id="HG316464">
    <property type="protein sequence ID" value="CDF91369.1"/>
    <property type="molecule type" value="Genomic_DNA"/>
</dbReference>
<dbReference type="Proteomes" id="UP000019375">
    <property type="component" value="Unassembled WGS sequence"/>
</dbReference>
<gene>
    <name evidence="1" type="ORF">BN860_01310g</name>
</gene>
<evidence type="ECO:0000313" key="1">
    <source>
        <dbReference type="EMBL" id="CDF91369.1"/>
    </source>
</evidence>
<accession>A0A8J2T9K2</accession>
<protein>
    <submittedName>
        <fullName evidence="1">ZYBA0S11-01310g1_1</fullName>
    </submittedName>
</protein>
<evidence type="ECO:0000313" key="2">
    <source>
        <dbReference type="Proteomes" id="UP000019375"/>
    </source>
</evidence>
<name>A0A8J2T9K2_ZYGB2</name>
<organism evidence="1 2">
    <name type="scientific">Zygosaccharomyces bailii (strain CLIB 213 / ATCC 58445 / CBS 680 / BCRC 21525 / NBRC 1098 / NCYC 1416 / NRRL Y-2227)</name>
    <dbReference type="NCBI Taxonomy" id="1333698"/>
    <lineage>
        <taxon>Eukaryota</taxon>
        <taxon>Fungi</taxon>
        <taxon>Dikarya</taxon>
        <taxon>Ascomycota</taxon>
        <taxon>Saccharomycotina</taxon>
        <taxon>Saccharomycetes</taxon>
        <taxon>Saccharomycetales</taxon>
        <taxon>Saccharomycetaceae</taxon>
        <taxon>Zygosaccharomyces</taxon>
    </lineage>
</organism>
<proteinExistence type="predicted"/>
<dbReference type="AlphaFoldDB" id="A0A8J2T9K2"/>
<dbReference type="CDD" id="cd22647">
    <property type="entry name" value="CTF3_NTD_HEAT"/>
    <property type="match status" value="1"/>
</dbReference>